<evidence type="ECO:0000256" key="3">
    <source>
        <dbReference type="SAM" id="SignalP"/>
    </source>
</evidence>
<keyword evidence="5" id="KW-1185">Reference proteome</keyword>
<feature type="chain" id="PRO_5040447528" evidence="3">
    <location>
        <begin position="37"/>
        <end position="403"/>
    </location>
</feature>
<gene>
    <name evidence="4" type="ORF">APHIGO_LOCUS428</name>
</gene>
<dbReference type="InterPro" id="IPR012464">
    <property type="entry name" value="DUF1676"/>
</dbReference>
<feature type="region of interest" description="Disordered" evidence="1">
    <location>
        <begin position="358"/>
        <end position="384"/>
    </location>
</feature>
<evidence type="ECO:0000256" key="2">
    <source>
        <dbReference type="SAM" id="Phobius"/>
    </source>
</evidence>
<keyword evidence="2" id="KW-0472">Membrane</keyword>
<name>A0A9P0N816_APHGO</name>
<evidence type="ECO:0000313" key="5">
    <source>
        <dbReference type="Proteomes" id="UP001154329"/>
    </source>
</evidence>
<accession>A0A9P0N816</accession>
<feature type="region of interest" description="Disordered" evidence="1">
    <location>
        <begin position="41"/>
        <end position="79"/>
    </location>
</feature>
<dbReference type="GO" id="GO:0016020">
    <property type="term" value="C:membrane"/>
    <property type="evidence" value="ECO:0007669"/>
    <property type="project" value="TreeGrafter"/>
</dbReference>
<feature type="compositionally biased region" description="Polar residues" evidence="1">
    <location>
        <begin position="58"/>
        <end position="70"/>
    </location>
</feature>
<proteinExistence type="predicted"/>
<evidence type="ECO:0000256" key="1">
    <source>
        <dbReference type="SAM" id="MobiDB-lite"/>
    </source>
</evidence>
<dbReference type="Proteomes" id="UP001154329">
    <property type="component" value="Chromosome 1"/>
</dbReference>
<reference evidence="4" key="1">
    <citation type="submission" date="2022-02" db="EMBL/GenBank/DDBJ databases">
        <authorList>
            <person name="King R."/>
        </authorList>
    </citation>
    <scope>NUCLEOTIDE SEQUENCE</scope>
</reference>
<dbReference type="PANTHER" id="PTHR21879:SF9">
    <property type="entry name" value="OSIRIS 16"/>
    <property type="match status" value="1"/>
</dbReference>
<keyword evidence="2" id="KW-1133">Transmembrane helix</keyword>
<dbReference type="EMBL" id="OU899034">
    <property type="protein sequence ID" value="CAH1708454.1"/>
    <property type="molecule type" value="Genomic_DNA"/>
</dbReference>
<sequence>MQTAYACGPRKCGLTAAIAAALCATCLLNAAPVVRGQTETVTKTPDVGGGGGGGGPQLLSSLQPPTTTAQHHSKSEDSANTELLKQVLMKKCLHRYTMTCLKLDLVRLIDRLGTARAYQLVPGVSLVRASDGNQTTVTGGHQHHQQNQHHQQHHHHGGIPPDVVRSLVRGNDSADELDGYLMEKVDTYLNSLSISVKLVDSTVVEKVRNLSSQMLVNILPTGLLETGRGKKDGMKAALWSAGTLAAIAFASLAAMSGKALMTAMLALVLAAVCALKGHGGGGGGGGGYGKTSHYEIITKPAIYDHEHLVHGASYSSAPYSYARHLTMDENGGTHHPIGRGPPQPQRISVVHAAPAAPANVQSGGETSGLGGQQAGDEDADDEASVGRLSYPLAPVAYIPTNNA</sequence>
<dbReference type="AlphaFoldDB" id="A0A9P0N816"/>
<dbReference type="PANTHER" id="PTHR21879">
    <property type="entry name" value="FI03362P-RELATED-RELATED"/>
    <property type="match status" value="1"/>
</dbReference>
<keyword evidence="2" id="KW-0812">Transmembrane</keyword>
<feature type="transmembrane region" description="Helical" evidence="2">
    <location>
        <begin position="236"/>
        <end position="255"/>
    </location>
</feature>
<feature type="region of interest" description="Disordered" evidence="1">
    <location>
        <begin position="132"/>
        <end position="160"/>
    </location>
</feature>
<dbReference type="Pfam" id="PF07898">
    <property type="entry name" value="DUF1676"/>
    <property type="match status" value="1"/>
</dbReference>
<feature type="compositionally biased region" description="Gly residues" evidence="1">
    <location>
        <begin position="47"/>
        <end position="56"/>
    </location>
</feature>
<protein>
    <submittedName>
        <fullName evidence="4">Uncharacterized protein</fullName>
    </submittedName>
</protein>
<evidence type="ECO:0000313" key="4">
    <source>
        <dbReference type="EMBL" id="CAH1708454.1"/>
    </source>
</evidence>
<keyword evidence="3" id="KW-0732">Signal</keyword>
<organism evidence="4 5">
    <name type="scientific">Aphis gossypii</name>
    <name type="common">Cotton aphid</name>
    <dbReference type="NCBI Taxonomy" id="80765"/>
    <lineage>
        <taxon>Eukaryota</taxon>
        <taxon>Metazoa</taxon>
        <taxon>Ecdysozoa</taxon>
        <taxon>Arthropoda</taxon>
        <taxon>Hexapoda</taxon>
        <taxon>Insecta</taxon>
        <taxon>Pterygota</taxon>
        <taxon>Neoptera</taxon>
        <taxon>Paraneoptera</taxon>
        <taxon>Hemiptera</taxon>
        <taxon>Sternorrhyncha</taxon>
        <taxon>Aphidomorpha</taxon>
        <taxon>Aphidoidea</taxon>
        <taxon>Aphididae</taxon>
        <taxon>Aphidini</taxon>
        <taxon>Aphis</taxon>
        <taxon>Aphis</taxon>
    </lineage>
</organism>
<feature type="compositionally biased region" description="Basic residues" evidence="1">
    <location>
        <begin position="141"/>
        <end position="157"/>
    </location>
</feature>
<reference evidence="4" key="2">
    <citation type="submission" date="2022-10" db="EMBL/GenBank/DDBJ databases">
        <authorList>
            <consortium name="ENA_rothamsted_submissions"/>
            <consortium name="culmorum"/>
            <person name="King R."/>
        </authorList>
    </citation>
    <scope>NUCLEOTIDE SEQUENCE</scope>
</reference>
<feature type="signal peptide" evidence="3">
    <location>
        <begin position="1"/>
        <end position="36"/>
    </location>
</feature>